<gene>
    <name evidence="1" type="ORF">PCOR1329_LOCUS43527</name>
</gene>
<accession>A0ABN9TYF5</accession>
<evidence type="ECO:0000313" key="1">
    <source>
        <dbReference type="EMBL" id="CAK0851367.1"/>
    </source>
</evidence>
<organism evidence="1 2">
    <name type="scientific">Prorocentrum cordatum</name>
    <dbReference type="NCBI Taxonomy" id="2364126"/>
    <lineage>
        <taxon>Eukaryota</taxon>
        <taxon>Sar</taxon>
        <taxon>Alveolata</taxon>
        <taxon>Dinophyceae</taxon>
        <taxon>Prorocentrales</taxon>
        <taxon>Prorocentraceae</taxon>
        <taxon>Prorocentrum</taxon>
    </lineage>
</organism>
<feature type="non-terminal residue" evidence="1">
    <location>
        <position position="75"/>
    </location>
</feature>
<dbReference type="EMBL" id="CAUYUJ010015231">
    <property type="protein sequence ID" value="CAK0851367.1"/>
    <property type="molecule type" value="Genomic_DNA"/>
</dbReference>
<comment type="caution">
    <text evidence="1">The sequence shown here is derived from an EMBL/GenBank/DDBJ whole genome shotgun (WGS) entry which is preliminary data.</text>
</comment>
<feature type="non-terminal residue" evidence="1">
    <location>
        <position position="1"/>
    </location>
</feature>
<keyword evidence="2" id="KW-1185">Reference proteome</keyword>
<dbReference type="Proteomes" id="UP001189429">
    <property type="component" value="Unassembled WGS sequence"/>
</dbReference>
<reference evidence="1" key="1">
    <citation type="submission" date="2023-10" db="EMBL/GenBank/DDBJ databases">
        <authorList>
            <person name="Chen Y."/>
            <person name="Shah S."/>
            <person name="Dougan E. K."/>
            <person name="Thang M."/>
            <person name="Chan C."/>
        </authorList>
    </citation>
    <scope>NUCLEOTIDE SEQUENCE [LARGE SCALE GENOMIC DNA]</scope>
</reference>
<name>A0ABN9TYF5_9DINO</name>
<sequence length="75" mass="8297">VIGFLAGTPIRAPFEILNKQIQTGQAKTDQEAIENVFLKPKPGEIVKTLQTTLALCVVRGVPFGAFQCLFYEIFK</sequence>
<evidence type="ECO:0000313" key="2">
    <source>
        <dbReference type="Proteomes" id="UP001189429"/>
    </source>
</evidence>
<protein>
    <submittedName>
        <fullName evidence="1">Uncharacterized protein</fullName>
    </submittedName>
</protein>
<proteinExistence type="predicted"/>